<reference evidence="1 2" key="1">
    <citation type="journal article" date="2024" name="G3 (Bethesda)">
        <title>Genome assembly of Hibiscus sabdariffa L. provides insights into metabolisms of medicinal natural products.</title>
        <authorList>
            <person name="Kim T."/>
        </authorList>
    </citation>
    <scope>NUCLEOTIDE SEQUENCE [LARGE SCALE GENOMIC DNA]</scope>
    <source>
        <strain evidence="1">TK-2024</strain>
        <tissue evidence="1">Old leaves</tissue>
    </source>
</reference>
<evidence type="ECO:0000313" key="1">
    <source>
        <dbReference type="EMBL" id="KAK8601418.1"/>
    </source>
</evidence>
<evidence type="ECO:0000313" key="2">
    <source>
        <dbReference type="Proteomes" id="UP001472677"/>
    </source>
</evidence>
<proteinExistence type="predicted"/>
<dbReference type="Proteomes" id="UP001472677">
    <property type="component" value="Unassembled WGS sequence"/>
</dbReference>
<accession>A0ABR2GET3</accession>
<gene>
    <name evidence="1" type="ORF">V6N12_051253</name>
</gene>
<keyword evidence="2" id="KW-1185">Reference proteome</keyword>
<protein>
    <submittedName>
        <fullName evidence="1">Uncharacterized protein</fullName>
    </submittedName>
</protein>
<dbReference type="EMBL" id="JBBPBM010000001">
    <property type="protein sequence ID" value="KAK8601418.1"/>
    <property type="molecule type" value="Genomic_DNA"/>
</dbReference>
<name>A0ABR2GET3_9ROSI</name>
<comment type="caution">
    <text evidence="1">The sequence shown here is derived from an EMBL/GenBank/DDBJ whole genome shotgun (WGS) entry which is preliminary data.</text>
</comment>
<organism evidence="1 2">
    <name type="scientific">Hibiscus sabdariffa</name>
    <name type="common">roselle</name>
    <dbReference type="NCBI Taxonomy" id="183260"/>
    <lineage>
        <taxon>Eukaryota</taxon>
        <taxon>Viridiplantae</taxon>
        <taxon>Streptophyta</taxon>
        <taxon>Embryophyta</taxon>
        <taxon>Tracheophyta</taxon>
        <taxon>Spermatophyta</taxon>
        <taxon>Magnoliopsida</taxon>
        <taxon>eudicotyledons</taxon>
        <taxon>Gunneridae</taxon>
        <taxon>Pentapetalae</taxon>
        <taxon>rosids</taxon>
        <taxon>malvids</taxon>
        <taxon>Malvales</taxon>
        <taxon>Malvaceae</taxon>
        <taxon>Malvoideae</taxon>
        <taxon>Hibiscus</taxon>
    </lineage>
</organism>
<sequence>MVEAGDAGDEWFEEERVSTTYVSPRWQKNQLWEEDGGVMPRVEAGESGSASMSDECVGMVNRIEEVERGAADGRVGWADDGESDMIGPNNPFKVIEFDPNSTGGLVVEQNHRIHLVSNSNSKYLTEFENLGSGGQQPESSFVEALQESKLKVLSRDVVGRV</sequence>